<dbReference type="Proteomes" id="UP001194468">
    <property type="component" value="Unassembled WGS sequence"/>
</dbReference>
<organism evidence="7 8">
    <name type="scientific">Boletus edulis BED1</name>
    <dbReference type="NCBI Taxonomy" id="1328754"/>
    <lineage>
        <taxon>Eukaryota</taxon>
        <taxon>Fungi</taxon>
        <taxon>Dikarya</taxon>
        <taxon>Basidiomycota</taxon>
        <taxon>Agaricomycotina</taxon>
        <taxon>Agaricomycetes</taxon>
        <taxon>Agaricomycetidae</taxon>
        <taxon>Boletales</taxon>
        <taxon>Boletineae</taxon>
        <taxon>Boletaceae</taxon>
        <taxon>Boletoideae</taxon>
        <taxon>Boletus</taxon>
    </lineage>
</organism>
<comment type="similarity">
    <text evidence="2">Belongs to the TMEM14 family.</text>
</comment>
<dbReference type="AlphaFoldDB" id="A0AAD4C552"/>
<sequence length="146" mass="15343">MCNCDHTPQVEFSTRRSQASYSFPQQLVSVSLLEYSYTMSAIPAYAVGALCITGGVTGYLRTRSIPSIVAGIGVGVLYLWSAEQIKRGAPNGIEGALGASAILLVSSLPRLTKGPVPVILALASAGAGAYYGKTLYDLRNHAHAHT</sequence>
<gene>
    <name evidence="7" type="ORF">L210DRAFT_3471580</name>
</gene>
<evidence type="ECO:0000313" key="8">
    <source>
        <dbReference type="Proteomes" id="UP001194468"/>
    </source>
</evidence>
<accession>A0AAD4C552</accession>
<evidence type="ECO:0000256" key="6">
    <source>
        <dbReference type="SAM" id="Phobius"/>
    </source>
</evidence>
<dbReference type="EMBL" id="WHUW01000003">
    <property type="protein sequence ID" value="KAF8449171.1"/>
    <property type="molecule type" value="Genomic_DNA"/>
</dbReference>
<protein>
    <submittedName>
        <fullName evidence="7">Transmembrane proteins 14C-domain-containing protein</fullName>
    </submittedName>
</protein>
<keyword evidence="8" id="KW-1185">Reference proteome</keyword>
<feature type="transmembrane region" description="Helical" evidence="6">
    <location>
        <begin position="37"/>
        <end position="57"/>
    </location>
</feature>
<proteinExistence type="inferred from homology"/>
<evidence type="ECO:0000256" key="1">
    <source>
        <dbReference type="ARBA" id="ARBA00004370"/>
    </source>
</evidence>
<dbReference type="Gene3D" id="1.10.10.1740">
    <property type="entry name" value="Transmembrane protein 14-like"/>
    <property type="match status" value="1"/>
</dbReference>
<evidence type="ECO:0000313" key="7">
    <source>
        <dbReference type="EMBL" id="KAF8449171.1"/>
    </source>
</evidence>
<reference evidence="7" key="2">
    <citation type="journal article" date="2020" name="Nat. Commun.">
        <title>Large-scale genome sequencing of mycorrhizal fungi provides insights into the early evolution of symbiotic traits.</title>
        <authorList>
            <person name="Miyauchi S."/>
            <person name="Kiss E."/>
            <person name="Kuo A."/>
            <person name="Drula E."/>
            <person name="Kohler A."/>
            <person name="Sanchez-Garcia M."/>
            <person name="Morin E."/>
            <person name="Andreopoulos B."/>
            <person name="Barry K.W."/>
            <person name="Bonito G."/>
            <person name="Buee M."/>
            <person name="Carver A."/>
            <person name="Chen C."/>
            <person name="Cichocki N."/>
            <person name="Clum A."/>
            <person name="Culley D."/>
            <person name="Crous P.W."/>
            <person name="Fauchery L."/>
            <person name="Girlanda M."/>
            <person name="Hayes R.D."/>
            <person name="Keri Z."/>
            <person name="LaButti K."/>
            <person name="Lipzen A."/>
            <person name="Lombard V."/>
            <person name="Magnuson J."/>
            <person name="Maillard F."/>
            <person name="Murat C."/>
            <person name="Nolan M."/>
            <person name="Ohm R.A."/>
            <person name="Pangilinan J."/>
            <person name="Pereira M.F."/>
            <person name="Perotto S."/>
            <person name="Peter M."/>
            <person name="Pfister S."/>
            <person name="Riley R."/>
            <person name="Sitrit Y."/>
            <person name="Stielow J.B."/>
            <person name="Szollosi G."/>
            <person name="Zifcakova L."/>
            <person name="Stursova M."/>
            <person name="Spatafora J.W."/>
            <person name="Tedersoo L."/>
            <person name="Vaario L.M."/>
            <person name="Yamada A."/>
            <person name="Yan M."/>
            <person name="Wang P."/>
            <person name="Xu J."/>
            <person name="Bruns T."/>
            <person name="Baldrian P."/>
            <person name="Vilgalys R."/>
            <person name="Dunand C."/>
            <person name="Henrissat B."/>
            <person name="Grigoriev I.V."/>
            <person name="Hibbett D."/>
            <person name="Nagy L.G."/>
            <person name="Martin F.M."/>
        </authorList>
    </citation>
    <scope>NUCLEOTIDE SEQUENCE</scope>
    <source>
        <strain evidence="7">BED1</strain>
    </source>
</reference>
<evidence type="ECO:0000256" key="5">
    <source>
        <dbReference type="ARBA" id="ARBA00023136"/>
    </source>
</evidence>
<evidence type="ECO:0000256" key="3">
    <source>
        <dbReference type="ARBA" id="ARBA00022692"/>
    </source>
</evidence>
<name>A0AAD4C552_BOLED</name>
<dbReference type="InterPro" id="IPR044890">
    <property type="entry name" value="TMEM14_sf"/>
</dbReference>
<reference evidence="7" key="1">
    <citation type="submission" date="2019-10" db="EMBL/GenBank/DDBJ databases">
        <authorList>
            <consortium name="DOE Joint Genome Institute"/>
            <person name="Kuo A."/>
            <person name="Miyauchi S."/>
            <person name="Kiss E."/>
            <person name="Drula E."/>
            <person name="Kohler A."/>
            <person name="Sanchez-Garcia M."/>
            <person name="Andreopoulos B."/>
            <person name="Barry K.W."/>
            <person name="Bonito G."/>
            <person name="Buee M."/>
            <person name="Carver A."/>
            <person name="Chen C."/>
            <person name="Cichocki N."/>
            <person name="Clum A."/>
            <person name="Culley D."/>
            <person name="Crous P.W."/>
            <person name="Fauchery L."/>
            <person name="Girlanda M."/>
            <person name="Hayes R."/>
            <person name="Keri Z."/>
            <person name="LaButti K."/>
            <person name="Lipzen A."/>
            <person name="Lombard V."/>
            <person name="Magnuson J."/>
            <person name="Maillard F."/>
            <person name="Morin E."/>
            <person name="Murat C."/>
            <person name="Nolan M."/>
            <person name="Ohm R."/>
            <person name="Pangilinan J."/>
            <person name="Pereira M."/>
            <person name="Perotto S."/>
            <person name="Peter M."/>
            <person name="Riley R."/>
            <person name="Sitrit Y."/>
            <person name="Stielow B."/>
            <person name="Szollosi G."/>
            <person name="Zifcakova L."/>
            <person name="Stursova M."/>
            <person name="Spatafora J.W."/>
            <person name="Tedersoo L."/>
            <person name="Vaario L.-M."/>
            <person name="Yamada A."/>
            <person name="Yan M."/>
            <person name="Wang P."/>
            <person name="Xu J."/>
            <person name="Bruns T."/>
            <person name="Baldrian P."/>
            <person name="Vilgalys R."/>
            <person name="Henrissat B."/>
            <person name="Grigoriev I.V."/>
            <person name="Hibbett D."/>
            <person name="Nagy L.G."/>
            <person name="Martin F.M."/>
        </authorList>
    </citation>
    <scope>NUCLEOTIDE SEQUENCE</scope>
    <source>
        <strain evidence="7">BED1</strain>
    </source>
</reference>
<evidence type="ECO:0000256" key="2">
    <source>
        <dbReference type="ARBA" id="ARBA00007590"/>
    </source>
</evidence>
<dbReference type="GO" id="GO:0016020">
    <property type="term" value="C:membrane"/>
    <property type="evidence" value="ECO:0007669"/>
    <property type="project" value="UniProtKB-SubCell"/>
</dbReference>
<dbReference type="InterPro" id="IPR005349">
    <property type="entry name" value="TMEM14"/>
</dbReference>
<keyword evidence="3 6" id="KW-0812">Transmembrane</keyword>
<keyword evidence="5 6" id="KW-0472">Membrane</keyword>
<comment type="caution">
    <text evidence="7">The sequence shown here is derived from an EMBL/GenBank/DDBJ whole genome shotgun (WGS) entry which is preliminary data.</text>
</comment>
<comment type="subcellular location">
    <subcellularLocation>
        <location evidence="1">Membrane</location>
    </subcellularLocation>
</comment>
<feature type="transmembrane region" description="Helical" evidence="6">
    <location>
        <begin position="64"/>
        <end position="81"/>
    </location>
</feature>
<dbReference type="Pfam" id="PF03647">
    <property type="entry name" value="Tmemb_14"/>
    <property type="match status" value="1"/>
</dbReference>
<keyword evidence="4 6" id="KW-1133">Transmembrane helix</keyword>
<evidence type="ECO:0000256" key="4">
    <source>
        <dbReference type="ARBA" id="ARBA00022989"/>
    </source>
</evidence>
<feature type="transmembrane region" description="Helical" evidence="6">
    <location>
        <begin position="114"/>
        <end position="132"/>
    </location>
</feature>